<keyword evidence="2" id="KW-1185">Reference proteome</keyword>
<evidence type="ECO:0000313" key="2">
    <source>
        <dbReference type="Proteomes" id="UP001056455"/>
    </source>
</evidence>
<dbReference type="Proteomes" id="UP001056455">
    <property type="component" value="Chromosome"/>
</dbReference>
<evidence type="ECO:0008006" key="3">
    <source>
        <dbReference type="Google" id="ProtNLM"/>
    </source>
</evidence>
<gene>
    <name evidence="1" type="ORF">NF556_15165</name>
</gene>
<dbReference type="PROSITE" id="PS51257">
    <property type="entry name" value="PROKAR_LIPOPROTEIN"/>
    <property type="match status" value="1"/>
</dbReference>
<protein>
    <recommendedName>
        <fullName evidence="3">Lipoprotein</fullName>
    </recommendedName>
</protein>
<evidence type="ECO:0000313" key="1">
    <source>
        <dbReference type="EMBL" id="USQ78955.1"/>
    </source>
</evidence>
<sequence>MRPSVPSRAATLIAAAVLLTGCSSDQEDGSTLKADPDLPFASFEGPADGSTLEYRGELMAPDWDLHGTLTLRGECLGVLYTDDSGDHGFVTLALPMPASWDVKSQTVSGDSYKFAVGDELDVSGMLIQDETALPTACEGETPRILVSNNAWIH</sequence>
<reference evidence="1" key="1">
    <citation type="submission" date="2022-06" db="EMBL/GenBank/DDBJ databases">
        <title>Ornithinimicrobium HY1793.</title>
        <authorList>
            <person name="Huang Y."/>
        </authorList>
    </citation>
    <scope>NUCLEOTIDE SEQUENCE</scope>
    <source>
        <strain evidence="1">HY1793</strain>
    </source>
</reference>
<name>A0ABY4YQA5_9MICO</name>
<dbReference type="RefSeq" id="WP_252591801.1">
    <property type="nucleotide sequence ID" value="NZ_CP099489.1"/>
</dbReference>
<organism evidence="1 2">
    <name type="scientific">Ornithinimicrobium faecis</name>
    <dbReference type="NCBI Taxonomy" id="2934158"/>
    <lineage>
        <taxon>Bacteria</taxon>
        <taxon>Bacillati</taxon>
        <taxon>Actinomycetota</taxon>
        <taxon>Actinomycetes</taxon>
        <taxon>Micrococcales</taxon>
        <taxon>Ornithinimicrobiaceae</taxon>
        <taxon>Ornithinimicrobium</taxon>
    </lineage>
</organism>
<accession>A0ABY4YQA5</accession>
<dbReference type="EMBL" id="CP099489">
    <property type="protein sequence ID" value="USQ78955.1"/>
    <property type="molecule type" value="Genomic_DNA"/>
</dbReference>
<proteinExistence type="predicted"/>